<dbReference type="AlphaFoldDB" id="A0A916E5R1"/>
<evidence type="ECO:0000313" key="2">
    <source>
        <dbReference type="EMBL" id="CAB5362666.1"/>
    </source>
</evidence>
<reference evidence="2" key="1">
    <citation type="submission" date="2020-05" db="EMBL/GenBank/DDBJ databases">
        <authorList>
            <person name="Rincon C."/>
            <person name="Sanders R I."/>
            <person name="Robbins C."/>
            <person name="Chaturvedi A."/>
        </authorList>
    </citation>
    <scope>NUCLEOTIDE SEQUENCE</scope>
    <source>
        <strain evidence="2">CHB12</strain>
    </source>
</reference>
<sequence length="88" mass="10420">MEHSRTMESRSQPQKESSDQRDIIMQEQQENETGNKRKRKAKRIPSLEGETLLEPLILSQSEPTNEEMREKLNTLSDEWDLSRIKQHV</sequence>
<organism evidence="2 3">
    <name type="scientific">Rhizophagus irregularis</name>
    <dbReference type="NCBI Taxonomy" id="588596"/>
    <lineage>
        <taxon>Eukaryota</taxon>
        <taxon>Fungi</taxon>
        <taxon>Fungi incertae sedis</taxon>
        <taxon>Mucoromycota</taxon>
        <taxon>Glomeromycotina</taxon>
        <taxon>Glomeromycetes</taxon>
        <taxon>Glomerales</taxon>
        <taxon>Glomeraceae</taxon>
        <taxon>Rhizophagus</taxon>
    </lineage>
</organism>
<dbReference type="EMBL" id="CAGKOT010000017">
    <property type="protein sequence ID" value="CAB5362666.1"/>
    <property type="molecule type" value="Genomic_DNA"/>
</dbReference>
<proteinExistence type="predicted"/>
<evidence type="ECO:0000313" key="3">
    <source>
        <dbReference type="Proteomes" id="UP000684084"/>
    </source>
</evidence>
<dbReference type="Proteomes" id="UP000684084">
    <property type="component" value="Unassembled WGS sequence"/>
</dbReference>
<dbReference type="VEuPathDB" id="FungiDB:RhiirFUN_024064"/>
<dbReference type="OrthoDB" id="2389908at2759"/>
<accession>A0A916E5R1</accession>
<protein>
    <submittedName>
        <fullName evidence="2">Uncharacterized protein</fullName>
    </submittedName>
</protein>
<gene>
    <name evidence="2" type="ORF">CHRIB12_LOCUS9255</name>
</gene>
<feature type="region of interest" description="Disordered" evidence="1">
    <location>
        <begin position="1"/>
        <end position="49"/>
    </location>
</feature>
<evidence type="ECO:0000256" key="1">
    <source>
        <dbReference type="SAM" id="MobiDB-lite"/>
    </source>
</evidence>
<comment type="caution">
    <text evidence="2">The sequence shown here is derived from an EMBL/GenBank/DDBJ whole genome shotgun (WGS) entry which is preliminary data.</text>
</comment>
<name>A0A916E5R1_9GLOM</name>